<gene>
    <name evidence="2" type="ORF">G6047_00105</name>
</gene>
<evidence type="ECO:0000313" key="2">
    <source>
        <dbReference type="EMBL" id="NMH26426.1"/>
    </source>
</evidence>
<dbReference type="AlphaFoldDB" id="A0A972JEQ2"/>
<feature type="non-terminal residue" evidence="2">
    <location>
        <position position="1"/>
    </location>
</feature>
<sequence>GATLSALPTTSNNGITGSWSPALNNTATMTYTFTPSAGQCATSATMTITVNSNTAPTFTQVAAICSGATLSALPTTSNNGITGSWSPALNNTA</sequence>
<dbReference type="Proteomes" id="UP000712080">
    <property type="component" value="Unassembled WGS sequence"/>
</dbReference>
<dbReference type="Gene3D" id="2.60.40.1220">
    <property type="match status" value="2"/>
</dbReference>
<proteinExistence type="predicted"/>
<comment type="caution">
    <text evidence="2">The sequence shown here is derived from an EMBL/GenBank/DDBJ whole genome shotgun (WGS) entry which is preliminary data.</text>
</comment>
<organism evidence="2 3">
    <name type="scientific">Flavobacterium silvaticum</name>
    <dbReference type="NCBI Taxonomy" id="1852020"/>
    <lineage>
        <taxon>Bacteria</taxon>
        <taxon>Pseudomonadati</taxon>
        <taxon>Bacteroidota</taxon>
        <taxon>Flavobacteriia</taxon>
        <taxon>Flavobacteriales</taxon>
        <taxon>Flavobacteriaceae</taxon>
        <taxon>Flavobacterium</taxon>
    </lineage>
</organism>
<protein>
    <submittedName>
        <fullName evidence="2">Concanavalin A lectin</fullName>
    </submittedName>
</protein>
<dbReference type="InterPro" id="IPR014755">
    <property type="entry name" value="Cu-Rt/internalin_Ig-like"/>
</dbReference>
<dbReference type="EMBL" id="JAAMPU010000032">
    <property type="protein sequence ID" value="NMH26426.1"/>
    <property type="molecule type" value="Genomic_DNA"/>
</dbReference>
<accession>A0A972JEQ2</accession>
<feature type="non-terminal residue" evidence="2">
    <location>
        <position position="93"/>
    </location>
</feature>
<name>A0A972JEQ2_9FLAO</name>
<evidence type="ECO:0000256" key="1">
    <source>
        <dbReference type="ARBA" id="ARBA00022729"/>
    </source>
</evidence>
<keyword evidence="1" id="KW-0732">Signal</keyword>
<evidence type="ECO:0000313" key="3">
    <source>
        <dbReference type="Proteomes" id="UP000712080"/>
    </source>
</evidence>
<keyword evidence="3" id="KW-1185">Reference proteome</keyword>
<reference evidence="2" key="1">
    <citation type="submission" date="2020-02" db="EMBL/GenBank/DDBJ databases">
        <title>Flavobacterium sp. genome.</title>
        <authorList>
            <person name="Jung H.S."/>
            <person name="Baek J.H."/>
            <person name="Jeon C.O."/>
        </authorList>
    </citation>
    <scope>NUCLEOTIDE SEQUENCE</scope>
    <source>
        <strain evidence="2">SE-s28</strain>
    </source>
</reference>